<protein>
    <submittedName>
        <fullName evidence="5">Neisseria PilC domain protein</fullName>
    </submittedName>
</protein>
<dbReference type="Pfam" id="PF05567">
    <property type="entry name" value="T4P_PilY1"/>
    <property type="match status" value="1"/>
</dbReference>
<evidence type="ECO:0000313" key="5">
    <source>
        <dbReference type="EMBL" id="EPR41382.1"/>
    </source>
</evidence>
<keyword evidence="6" id="KW-1185">Reference proteome</keyword>
<gene>
    <name evidence="5" type="ORF">dsmv_2163</name>
</gene>
<comment type="caution">
    <text evidence="5">The sequence shown here is derived from an EMBL/GenBank/DDBJ whole genome shotgun (WGS) entry which is preliminary data.</text>
</comment>
<dbReference type="EMBL" id="ATHJ01000076">
    <property type="protein sequence ID" value="EPR41382.1"/>
    <property type="molecule type" value="Genomic_DNA"/>
</dbReference>
<dbReference type="eggNOG" id="COG3419">
    <property type="taxonomic scope" value="Bacteria"/>
</dbReference>
<keyword evidence="2" id="KW-0106">Calcium</keyword>
<dbReference type="OrthoDB" id="7156875at2"/>
<dbReference type="AlphaFoldDB" id="S7TWD9"/>
<feature type="signal peptide" evidence="3">
    <location>
        <begin position="1"/>
        <end position="34"/>
    </location>
</feature>
<evidence type="ECO:0000259" key="4">
    <source>
        <dbReference type="Pfam" id="PF05567"/>
    </source>
</evidence>
<dbReference type="Proteomes" id="UP000014977">
    <property type="component" value="Unassembled WGS sequence"/>
</dbReference>
<feature type="chain" id="PRO_5030177228" evidence="3">
    <location>
        <begin position="35"/>
        <end position="1168"/>
    </location>
</feature>
<keyword evidence="1" id="KW-0479">Metal-binding</keyword>
<dbReference type="GO" id="GO:0046872">
    <property type="term" value="F:metal ion binding"/>
    <property type="evidence" value="ECO:0007669"/>
    <property type="project" value="UniProtKB-KW"/>
</dbReference>
<evidence type="ECO:0000256" key="2">
    <source>
        <dbReference type="ARBA" id="ARBA00022837"/>
    </source>
</evidence>
<organism evidence="5 6">
    <name type="scientific">Desulfococcus multivorans DSM 2059</name>
    <dbReference type="NCBI Taxonomy" id="1121405"/>
    <lineage>
        <taxon>Bacteria</taxon>
        <taxon>Pseudomonadati</taxon>
        <taxon>Thermodesulfobacteriota</taxon>
        <taxon>Desulfobacteria</taxon>
        <taxon>Desulfobacterales</taxon>
        <taxon>Desulfococcaceae</taxon>
        <taxon>Desulfococcus</taxon>
    </lineage>
</organism>
<evidence type="ECO:0000313" key="6">
    <source>
        <dbReference type="Proteomes" id="UP000014977"/>
    </source>
</evidence>
<reference evidence="5 6" key="1">
    <citation type="journal article" date="2013" name="Genome Announc.">
        <title>Draft genome sequences for three mercury-methylating, sulfate-reducing bacteria.</title>
        <authorList>
            <person name="Brown S.D."/>
            <person name="Hurt R.A.Jr."/>
            <person name="Gilmour C.C."/>
            <person name="Elias D.A."/>
        </authorList>
    </citation>
    <scope>NUCLEOTIDE SEQUENCE [LARGE SCALE GENOMIC DNA]</scope>
    <source>
        <strain evidence="5 6">DSM 2059</strain>
    </source>
</reference>
<evidence type="ECO:0000256" key="3">
    <source>
        <dbReference type="SAM" id="SignalP"/>
    </source>
</evidence>
<feature type="domain" description="PilY1 beta-propeller" evidence="4">
    <location>
        <begin position="726"/>
        <end position="980"/>
    </location>
</feature>
<dbReference type="RefSeq" id="WP_020876594.1">
    <property type="nucleotide sequence ID" value="NZ_ATHJ01000076.1"/>
</dbReference>
<evidence type="ECO:0000256" key="1">
    <source>
        <dbReference type="ARBA" id="ARBA00022723"/>
    </source>
</evidence>
<dbReference type="InterPro" id="IPR008707">
    <property type="entry name" value="B-propeller_PilY1"/>
</dbReference>
<keyword evidence="3" id="KW-0732">Signal</keyword>
<accession>S7TWD9</accession>
<name>S7TWD9_DESML</name>
<proteinExistence type="predicted"/>
<sequence>MSAKSKNAVIRRSRLILVAVWSLLLSVQTHTVQAAIDGCSAPISSSDYGGWSEGDFTLSNLVKNESGHLVLDPAGISWDQEGIALDAVKDISVTYVYQDGGLENARLGWLYDASSDMPEGEPRWIFDPLGSSPGSETQTFLTDPEGAALPYGSNARIVFVLELADGTRFYTRKAWNAVFESRCDTKYDGFAKKIILYKEFTYGGSICRKANEMQFDTVSGYDDQGWLNAAPRSWLQEKGYGIPQGDINLKLIDGEKTPKAVMAAPDNTENAVILGFDAVNTNNAFDFNDLVFMVTFKTVGVIRLNNGAAMVPGGYHGFYTQLQFEAWDGMPAGSEVAYYYSVHYMTDQYANFILDAAGQQIPVWHEIEASDWGEVHSFTAQDGTARFTEDQKPDIDETNILESWERTSPTYTHRKAVIDLVGKAVIGRDLLWKAELRGDRGTSPMVVDVKLSALVSRETVSRSVPVVQTNVVYSGSFDLPDPLDPEWFADPEARGHLKAVMIYDPETARASEAARSVIWDAGEKLSQRDIGTSPRTIYFPSMTENSYAGEALVTIQSGVTAYSGTLTHVPVLDGTFVVKTSEGTVVLSDGYTGNTLSEVSGMSGTIDLDSGEYTIQLDNYPVPDGGIQLSADYKSYSVISSSGLSVLGTDTVSDALLNLAPSGGDDTSLPTNSELVNWILGYQKNGSTEQRPWLLGAVDHSAPAVMTPPGFPEWVFGSKVDNTMKASFHDPAGEDTTTFRAAHENRDVVVFVGARDGMLHAFDGGRFNWGDNPKTIPIEHRGHFVWSGETKETAQYGTGSELWAYIPGNLLGKMKNLYGKTGDSEAWLDASPALGDVYTNGAWRTVLIVCQGNGGHMVTCLDVTDPADPALLWEKGDPDLFNSRSSPVIGMIENDQWVAFLLSGVTDPADHPVIYMIDIASGAITRIPLDAAGESGKGGVGSGQPAAVDSDGDGYVDRLYVGTDKGFMYRVAIDGGVFSDLIVNSSERNAGEGIYGAPAVVTDDEGVRVFFGTGGDASATYHFYAYLDSKRGGTDSTTLEWSYALPAGHGVYASVFAAAGQVYFSTTTAVTEDPCEAGGASEGNLYAFKQVLDGANETIAPLSEIPLPKGSGRVAPIVDDQHLYIKTAFGTLQSFGGTTYNNEAAGVADGEIAVPVPEATIRSWREVR</sequence>
<dbReference type="STRING" id="897.B2D07_06250"/>